<comment type="catalytic activity">
    <reaction evidence="5">
        <text>adenylyl-molybdopterin + molybdate = Mo-molybdopterin + AMP + H(+)</text>
        <dbReference type="Rhea" id="RHEA:35047"/>
        <dbReference type="ChEBI" id="CHEBI:15378"/>
        <dbReference type="ChEBI" id="CHEBI:36264"/>
        <dbReference type="ChEBI" id="CHEBI:62727"/>
        <dbReference type="ChEBI" id="CHEBI:71302"/>
        <dbReference type="ChEBI" id="CHEBI:456215"/>
        <dbReference type="EC" id="2.10.1.1"/>
    </reaction>
</comment>
<dbReference type="Pfam" id="PF00994">
    <property type="entry name" value="MoCF_biosynth"/>
    <property type="match status" value="1"/>
</dbReference>
<dbReference type="Gene3D" id="2.40.340.10">
    <property type="entry name" value="MoeA, C-terminal, domain IV"/>
    <property type="match status" value="1"/>
</dbReference>
<dbReference type="GO" id="GO:0061599">
    <property type="term" value="F:molybdopterin molybdotransferase activity"/>
    <property type="evidence" value="ECO:0007669"/>
    <property type="project" value="UniProtKB-UniRule"/>
</dbReference>
<dbReference type="InterPro" id="IPR001453">
    <property type="entry name" value="MoaB/Mog_dom"/>
</dbReference>
<dbReference type="CDD" id="cd00887">
    <property type="entry name" value="MoeA"/>
    <property type="match status" value="1"/>
</dbReference>
<keyword evidence="6" id="KW-0479">Metal-binding</keyword>
<dbReference type="STRING" id="665126.ABB55_22025"/>
<dbReference type="SMART" id="SM00852">
    <property type="entry name" value="MoCF_biosynth"/>
    <property type="match status" value="1"/>
</dbReference>
<keyword evidence="4 6" id="KW-0501">Molybdenum cofactor biosynthesis</keyword>
<dbReference type="Pfam" id="PF12727">
    <property type="entry name" value="PBP_like"/>
    <property type="match status" value="1"/>
</dbReference>
<comment type="caution">
    <text evidence="8">The sequence shown here is derived from an EMBL/GenBank/DDBJ whole genome shotgun (WGS) entry which is preliminary data.</text>
</comment>
<name>A0A0P6VXB4_9HYPH</name>
<comment type="similarity">
    <text evidence="3 6">Belongs to the MoeA family.</text>
</comment>
<evidence type="ECO:0000256" key="3">
    <source>
        <dbReference type="ARBA" id="ARBA00010763"/>
    </source>
</evidence>
<dbReference type="PANTHER" id="PTHR10192:SF5">
    <property type="entry name" value="GEPHYRIN"/>
    <property type="match status" value="1"/>
</dbReference>
<keyword evidence="9" id="KW-1185">Reference proteome</keyword>
<dbReference type="NCBIfam" id="NF045515">
    <property type="entry name" value="Glp_gephyrin"/>
    <property type="match status" value="1"/>
</dbReference>
<evidence type="ECO:0000256" key="4">
    <source>
        <dbReference type="ARBA" id="ARBA00023150"/>
    </source>
</evidence>
<keyword evidence="6" id="KW-0808">Transferase</keyword>
<dbReference type="InterPro" id="IPR024370">
    <property type="entry name" value="PBP_domain"/>
</dbReference>
<dbReference type="GO" id="GO:0046872">
    <property type="term" value="F:metal ion binding"/>
    <property type="evidence" value="ECO:0007669"/>
    <property type="project" value="UniProtKB-UniRule"/>
</dbReference>
<proteinExistence type="inferred from homology"/>
<comment type="pathway">
    <text evidence="2 6">Cofactor biosynthesis; molybdopterin biosynthesis.</text>
</comment>
<dbReference type="NCBIfam" id="NF011068">
    <property type="entry name" value="PRK14498.1"/>
    <property type="match status" value="1"/>
</dbReference>
<dbReference type="InterPro" id="IPR036425">
    <property type="entry name" value="MoaB/Mog-like_dom_sf"/>
</dbReference>
<organism evidence="8 9">
    <name type="scientific">Prosthecodimorpha hirschii</name>
    <dbReference type="NCBI Taxonomy" id="665126"/>
    <lineage>
        <taxon>Bacteria</taxon>
        <taxon>Pseudomonadati</taxon>
        <taxon>Pseudomonadota</taxon>
        <taxon>Alphaproteobacteria</taxon>
        <taxon>Hyphomicrobiales</taxon>
        <taxon>Ancalomicrobiaceae</taxon>
        <taxon>Prosthecodimorpha</taxon>
    </lineage>
</organism>
<accession>A0A0P6VXB4</accession>
<dbReference type="SUPFAM" id="SSF53850">
    <property type="entry name" value="Periplasmic binding protein-like II"/>
    <property type="match status" value="1"/>
</dbReference>
<dbReference type="Gene3D" id="3.90.105.10">
    <property type="entry name" value="Molybdopterin biosynthesis moea protein, domain 2"/>
    <property type="match status" value="1"/>
</dbReference>
<evidence type="ECO:0000256" key="2">
    <source>
        <dbReference type="ARBA" id="ARBA00005046"/>
    </source>
</evidence>
<dbReference type="InterPro" id="IPR036688">
    <property type="entry name" value="MoeA_C_domain_IV_sf"/>
</dbReference>
<keyword evidence="6" id="KW-0500">Molybdenum</keyword>
<dbReference type="UniPathway" id="UPA00344"/>
<dbReference type="Gene3D" id="3.40.980.10">
    <property type="entry name" value="MoaB/Mog-like domain"/>
    <property type="match status" value="1"/>
</dbReference>
<dbReference type="Gene3D" id="2.170.190.11">
    <property type="entry name" value="Molybdopterin biosynthesis moea protein, domain 3"/>
    <property type="match status" value="1"/>
</dbReference>
<dbReference type="Pfam" id="PF03453">
    <property type="entry name" value="MoeA_N"/>
    <property type="match status" value="1"/>
</dbReference>
<dbReference type="SUPFAM" id="SSF53218">
    <property type="entry name" value="Molybdenum cofactor biosynthesis proteins"/>
    <property type="match status" value="1"/>
</dbReference>
<dbReference type="InterPro" id="IPR036135">
    <property type="entry name" value="MoeA_linker/N_sf"/>
</dbReference>
<evidence type="ECO:0000259" key="7">
    <source>
        <dbReference type="SMART" id="SM00852"/>
    </source>
</evidence>
<dbReference type="NCBIfam" id="TIGR00177">
    <property type="entry name" value="molyb_syn"/>
    <property type="match status" value="1"/>
</dbReference>
<reference evidence="8 9" key="1">
    <citation type="submission" date="2015-09" db="EMBL/GenBank/DDBJ databases">
        <authorList>
            <person name="Jackson K.R."/>
            <person name="Lunt B.L."/>
            <person name="Fisher J.N.B."/>
            <person name="Gardner A.V."/>
            <person name="Bailey M.E."/>
            <person name="Deus L.M."/>
            <person name="Earl A.S."/>
            <person name="Gibby P.D."/>
            <person name="Hartmann K.A."/>
            <person name="Liu J.E."/>
            <person name="Manci A.M."/>
            <person name="Nielsen D.A."/>
            <person name="Solomon M.B."/>
            <person name="Breakwell D.P."/>
            <person name="Burnett S.H."/>
            <person name="Grose J.H."/>
        </authorList>
    </citation>
    <scope>NUCLEOTIDE SEQUENCE [LARGE SCALE GENOMIC DNA]</scope>
    <source>
        <strain evidence="8 9">16</strain>
    </source>
</reference>
<dbReference type="Pfam" id="PF03454">
    <property type="entry name" value="MoeA_C"/>
    <property type="match status" value="1"/>
</dbReference>
<keyword evidence="6" id="KW-0460">Magnesium</keyword>
<evidence type="ECO:0000256" key="6">
    <source>
        <dbReference type="RuleBase" id="RU365090"/>
    </source>
</evidence>
<dbReference type="Proteomes" id="UP000048984">
    <property type="component" value="Unassembled WGS sequence"/>
</dbReference>
<dbReference type="EMBL" id="LJYW01000001">
    <property type="protein sequence ID" value="KPL56062.1"/>
    <property type="molecule type" value="Genomic_DNA"/>
</dbReference>
<dbReference type="InterPro" id="IPR038987">
    <property type="entry name" value="MoeA-like"/>
</dbReference>
<gene>
    <name evidence="8" type="ORF">ABB55_22025</name>
</gene>
<dbReference type="PANTHER" id="PTHR10192">
    <property type="entry name" value="MOLYBDOPTERIN BIOSYNTHESIS PROTEIN"/>
    <property type="match status" value="1"/>
</dbReference>
<reference evidence="8 9" key="2">
    <citation type="submission" date="2015-10" db="EMBL/GenBank/DDBJ databases">
        <title>Draft Genome Sequence of Prosthecomicrobium hirschii ATCC 27832.</title>
        <authorList>
            <person name="Daniel J."/>
            <person name="Givan S.A."/>
            <person name="Brun Y.V."/>
            <person name="Brown P.J."/>
        </authorList>
    </citation>
    <scope>NUCLEOTIDE SEQUENCE [LARGE SCALE GENOMIC DNA]</scope>
    <source>
        <strain evidence="8 9">16</strain>
    </source>
</reference>
<dbReference type="GO" id="GO:0006777">
    <property type="term" value="P:Mo-molybdopterin cofactor biosynthetic process"/>
    <property type="evidence" value="ECO:0007669"/>
    <property type="project" value="UniProtKB-UniRule"/>
</dbReference>
<evidence type="ECO:0000256" key="1">
    <source>
        <dbReference type="ARBA" id="ARBA00002901"/>
    </source>
</evidence>
<comment type="function">
    <text evidence="1 6">Catalyzes the insertion of molybdate into adenylated molybdopterin with the concomitant release of AMP.</text>
</comment>
<comment type="cofactor">
    <cofactor evidence="6">
        <name>Mg(2+)</name>
        <dbReference type="ChEBI" id="CHEBI:18420"/>
    </cofactor>
</comment>
<dbReference type="PROSITE" id="PS01079">
    <property type="entry name" value="MOCF_BIOSYNTHESIS_2"/>
    <property type="match status" value="1"/>
</dbReference>
<evidence type="ECO:0000256" key="5">
    <source>
        <dbReference type="ARBA" id="ARBA00047317"/>
    </source>
</evidence>
<protein>
    <recommendedName>
        <fullName evidence="6">Molybdopterin molybdenumtransferase</fullName>
        <ecNumber evidence="6">2.10.1.1</ecNumber>
    </recommendedName>
</protein>
<dbReference type="GO" id="GO:0005737">
    <property type="term" value="C:cytoplasm"/>
    <property type="evidence" value="ECO:0007669"/>
    <property type="project" value="TreeGrafter"/>
</dbReference>
<feature type="domain" description="MoaB/Mog" evidence="7">
    <location>
        <begin position="202"/>
        <end position="341"/>
    </location>
</feature>
<dbReference type="RefSeq" id="WP_054362228.1">
    <property type="nucleotide sequence ID" value="NZ_LJYW01000001.1"/>
</dbReference>
<dbReference type="AlphaFoldDB" id="A0A0P6VXB4"/>
<dbReference type="InterPro" id="IPR005111">
    <property type="entry name" value="MoeA_C_domain_IV"/>
</dbReference>
<dbReference type="InterPro" id="IPR005110">
    <property type="entry name" value="MoeA_linker/N"/>
</dbReference>
<dbReference type="SUPFAM" id="SSF63882">
    <property type="entry name" value="MoeA N-terminal region -like"/>
    <property type="match status" value="1"/>
</dbReference>
<sequence length="651" mass="66596">MRPDLAAIARQEQFLEVVDRNEAMRRFLAAIEPEPLPAESVALLDGLGRVLADDIAAPVDAPPFDRSVVDGFALRAVDTVGASEAAPKRLILNGEVLACGVVARIEVEPGTATVIATGAALPRGADAVVLVEETEIEEMDAATVLVLRRPAAPGQFIGSAGSDSARGESLLRAGTTIGAREVAQLAAVGIDRVAVVRRPVVAVLSTGDELVAPGAVLRPGAIYDANGAAVAATVIENGGVALPFGIVGDDADALTAAMERALEAADLVVLSGGTSKGAGDLSTRVIARLGSPGILVHGVALKPGKPLCLAKVRGKPLVVLPGFPTSALFTFHSFVVPVIRTLAGLGARREAQVEAVLPARLASERGRSEFVMVSLVERPAGGLAAVPTAKGSGAVTAFTQADGFVEVPALTTGLEAGTPVSVRLFDAAGRAPDLVVAGSHCLGLDVVAGHLARRGLATRILALGSAAGLAAARRGECDLAPVHLFDAATGRYNTPFLVPGLGLIPGWRRMQGVVFRPGDARFEGREAAEAIAAALADPAIVMVNRNPGSGTRALIDARLGAVRPKGWWNQPKSHNAVAAAVARGSADWGVSIRTVADLYGLGFLPLAEEHYDFVSVEARASHPAVAAFRDALAGPAVRTRLAALGLEPAGS</sequence>
<dbReference type="EC" id="2.10.1.1" evidence="6"/>
<dbReference type="InterPro" id="IPR008284">
    <property type="entry name" value="MoCF_biosynth_CS"/>
</dbReference>
<evidence type="ECO:0000313" key="9">
    <source>
        <dbReference type="Proteomes" id="UP000048984"/>
    </source>
</evidence>
<dbReference type="SUPFAM" id="SSF63867">
    <property type="entry name" value="MoeA C-terminal domain-like"/>
    <property type="match status" value="1"/>
</dbReference>
<evidence type="ECO:0000313" key="8">
    <source>
        <dbReference type="EMBL" id="KPL56062.1"/>
    </source>
</evidence>